<feature type="domain" description="Tryptophan/threonine-rich plasmodium antigen C-terminal" evidence="3">
    <location>
        <begin position="729"/>
        <end position="942"/>
    </location>
</feature>
<evidence type="ECO:0000313" key="5">
    <source>
        <dbReference type="Proteomes" id="UP000076004"/>
    </source>
</evidence>
<organism evidence="4 5">
    <name type="scientific">Plasmodium gaboni</name>
    <dbReference type="NCBI Taxonomy" id="647221"/>
    <lineage>
        <taxon>Eukaryota</taxon>
        <taxon>Sar</taxon>
        <taxon>Alveolata</taxon>
        <taxon>Apicomplexa</taxon>
        <taxon>Aconoidasida</taxon>
        <taxon>Haemosporida</taxon>
        <taxon>Plasmodiidae</taxon>
        <taxon>Plasmodium</taxon>
        <taxon>Plasmodium (Laverania)</taxon>
    </lineage>
</organism>
<evidence type="ECO:0000313" key="4">
    <source>
        <dbReference type="EMBL" id="KYN99397.1"/>
    </source>
</evidence>
<feature type="region of interest" description="Disordered" evidence="1">
    <location>
        <begin position="573"/>
        <end position="646"/>
    </location>
</feature>
<reference evidence="4 5" key="1">
    <citation type="journal article" date="2016" name="Nat. Commun.">
        <title>Genomes of cryptic chimpanzee Plasmodium species reveal key evolutionary events leading to human malaria.</title>
        <authorList>
            <person name="Sundararaman S.A."/>
            <person name="Plenderleith L.J."/>
            <person name="Liu W."/>
            <person name="Loy D.E."/>
            <person name="Learn G.H."/>
            <person name="Li Y."/>
            <person name="Shaw K.S."/>
            <person name="Ayouba A."/>
            <person name="Peeters M."/>
            <person name="Speede S."/>
            <person name="Shaw G.M."/>
            <person name="Bushman F.D."/>
            <person name="Brisson D."/>
            <person name="Rayner J.C."/>
            <person name="Sharp P.M."/>
            <person name="Hahn B.H."/>
        </authorList>
    </citation>
    <scope>NUCLEOTIDE SEQUENCE [LARGE SCALE GENOMIC DNA]</scope>
    <source>
        <strain evidence="4 5">SY75</strain>
    </source>
</reference>
<dbReference type="InterPro" id="IPR022089">
    <property type="entry name" value="Plasmodium-antigen_C"/>
</dbReference>
<evidence type="ECO:0000259" key="3">
    <source>
        <dbReference type="Pfam" id="PF12319"/>
    </source>
</evidence>
<dbReference type="VEuPathDB" id="PlasmoDB:PGABG01_1000300"/>
<comment type="caution">
    <text evidence="4">The sequence shown here is derived from an EMBL/GenBank/DDBJ whole genome shotgun (WGS) entry which is preliminary data.</text>
</comment>
<accession>A0A151LKI3</accession>
<feature type="compositionally biased region" description="Polar residues" evidence="1">
    <location>
        <begin position="500"/>
        <end position="515"/>
    </location>
</feature>
<evidence type="ECO:0000256" key="2">
    <source>
        <dbReference type="SAM" id="Phobius"/>
    </source>
</evidence>
<feature type="region of interest" description="Disordered" evidence="1">
    <location>
        <begin position="497"/>
        <end position="528"/>
    </location>
</feature>
<feature type="compositionally biased region" description="Basic residues" evidence="1">
    <location>
        <begin position="443"/>
        <end position="457"/>
    </location>
</feature>
<feature type="transmembrane region" description="Helical" evidence="2">
    <location>
        <begin position="42"/>
        <end position="63"/>
    </location>
</feature>
<dbReference type="KEGG" id="pgab:PGSY75_1002200"/>
<gene>
    <name evidence="4" type="ORF">PGSY75_1002200</name>
</gene>
<dbReference type="Pfam" id="PF12319">
    <property type="entry name" value="TryThrA_C"/>
    <property type="match status" value="1"/>
</dbReference>
<evidence type="ECO:0000256" key="1">
    <source>
        <dbReference type="SAM" id="MobiDB-lite"/>
    </source>
</evidence>
<name>A0A151LKI3_9APIC</name>
<keyword evidence="2" id="KW-0812">Transmembrane</keyword>
<dbReference type="GeneID" id="29776394"/>
<dbReference type="AlphaFoldDB" id="A0A151LKI3"/>
<keyword evidence="2" id="KW-1133">Transmembrane helix</keyword>
<feature type="region of interest" description="Disordered" evidence="1">
    <location>
        <begin position="411"/>
        <end position="457"/>
    </location>
</feature>
<feature type="compositionally biased region" description="Low complexity" evidence="1">
    <location>
        <begin position="573"/>
        <end position="591"/>
    </location>
</feature>
<feature type="compositionally biased region" description="Polar residues" evidence="1">
    <location>
        <begin position="592"/>
        <end position="614"/>
    </location>
</feature>
<proteinExistence type="predicted"/>
<keyword evidence="2" id="KW-0472">Membrane</keyword>
<dbReference type="RefSeq" id="XP_018641404.1">
    <property type="nucleotide sequence ID" value="XM_018785787.1"/>
</dbReference>
<protein>
    <submittedName>
        <fullName evidence="4">Tryptophan-rich antigen 3</fullName>
    </submittedName>
</protein>
<dbReference type="Proteomes" id="UP000076004">
    <property type="component" value="Unassembled WGS sequence"/>
</dbReference>
<feature type="compositionally biased region" description="Polar residues" evidence="1">
    <location>
        <begin position="634"/>
        <end position="646"/>
    </location>
</feature>
<dbReference type="EMBL" id="LVLB01000011">
    <property type="protein sequence ID" value="KYN99397.1"/>
    <property type="molecule type" value="Genomic_DNA"/>
</dbReference>
<dbReference type="VEuPathDB" id="PlasmoDB:PGSY75_1002200"/>
<sequence>MQINPLERSSSVQTKIFPRTSTVLSLEKNEHFLDAHNEGFLILSYCFAISLFMYIVLKNFYYLHIFKRTRIKIIESINNDDNIENEIEEIKKVKNLITEQVIVELRAKSIISKGETRKHLETDLSHNAIKEDINLKENEIEMSHVQALEHLIQHNLLTEILDTKEKNSEFFIKFLQQLMIIETNKKQYSNNILLKDLIDYIINIGKKQMQKSNTQLSQNYSQNYISSNENDIYIFQIQVIKELMKNNIIKTHTNDGKQLDHDIITKILEESLISQANVVNYFYIEMIKKILGKDYNELKKLRYTHDDMFLQKYEKELIKKKLTQFAYKNIKTTENNKYLQDKTVDKHIDKNQIEKNENTTNLIEKEQKFEKTNKLDHNEMIQNNISLHNETNQTNESSETKKNIIQYNDHLENPEEEEKKNEEVEIQNQHKKEENNSNDNKNVKKHSNKSCKNFKRKHIQKEDIRHLYQIDKLQHKILKNLMGQNYTESDINNNDKEQVENQSSDIQNEKSNISNEQEKTRKTNNEEKQREVIIDQDNTPLNIYGINNQSIQNHNDKNIKEKLEEENILTNNIVKPEGSMSSEASNSSYESTNLDGSMTAEGSYTSYESTNPEGSMTAEGSYSSYESIKEEENMTSQNNYSSYGCNSSEEYKNNIDKIKMYDEIIKNGLIDRVTKPRNFKKETENKTHYNIFKNKENKSYVTNWNNEKFDIKELENKSKQELEQWKNKQWDDWKVYLEKQWKVWLELSENDKIEWLEEKEREFRSFIKDIYNIWFMWLAKVKNERSGEQKPWMTWNEQEWQKFFDTRFKKQFLDEWNDMLIYMDKILSTRKFTLWNKWKGKKLTQWLMQEWKLQEDDIWEEWEAKGWVKHFNRKKKNEWKKWRNRNIKENMEWKEWIHNKGQSANVSDFTYWEKWKENRTNELKEWIDALIKKWMLEGKWKELVINQDQCNI</sequence>
<feature type="compositionally biased region" description="Basic and acidic residues" evidence="1">
    <location>
        <begin position="411"/>
        <end position="435"/>
    </location>
</feature>
<feature type="compositionally biased region" description="Basic and acidic residues" evidence="1">
    <location>
        <begin position="516"/>
        <end position="528"/>
    </location>
</feature>